<dbReference type="GO" id="GO:0003677">
    <property type="term" value="F:DNA binding"/>
    <property type="evidence" value="ECO:0007669"/>
    <property type="project" value="InterPro"/>
</dbReference>
<keyword evidence="3" id="KW-1185">Reference proteome</keyword>
<name>D1PS27_9FIRM</name>
<dbReference type="AlphaFoldDB" id="D1PS27"/>
<organism evidence="2 3">
    <name type="scientific">Subdoligranulum variabile DSM 15176</name>
    <dbReference type="NCBI Taxonomy" id="411471"/>
    <lineage>
        <taxon>Bacteria</taxon>
        <taxon>Bacillati</taxon>
        <taxon>Bacillota</taxon>
        <taxon>Clostridia</taxon>
        <taxon>Eubacteriales</taxon>
        <taxon>Oscillospiraceae</taxon>
        <taxon>Subdoligranulum</taxon>
    </lineage>
</organism>
<dbReference type="Pfam" id="PF13443">
    <property type="entry name" value="HTH_26"/>
    <property type="match status" value="1"/>
</dbReference>
<dbReference type="SUPFAM" id="SSF47413">
    <property type="entry name" value="lambda repressor-like DNA-binding domains"/>
    <property type="match status" value="1"/>
</dbReference>
<feature type="domain" description="HTH cro/C1-type" evidence="1">
    <location>
        <begin position="56"/>
        <end position="109"/>
    </location>
</feature>
<dbReference type="STRING" id="411471.SUBVAR_07211"/>
<dbReference type="InterPro" id="IPR001387">
    <property type="entry name" value="Cro/C1-type_HTH"/>
</dbReference>
<reference evidence="2" key="1">
    <citation type="submission" date="2009-12" db="EMBL/GenBank/DDBJ databases">
        <authorList>
            <person name="Weinstock G."/>
            <person name="Sodergren E."/>
            <person name="Clifton S."/>
            <person name="Fulton L."/>
            <person name="Fulton B."/>
            <person name="Courtney L."/>
            <person name="Fronick C."/>
            <person name="Harrison M."/>
            <person name="Strong C."/>
            <person name="Farmer C."/>
            <person name="Delahaunty K."/>
            <person name="Markovic C."/>
            <person name="Hall O."/>
            <person name="Minx P."/>
            <person name="Tomlinson C."/>
            <person name="Mitreva M."/>
            <person name="Nelson J."/>
            <person name="Hou S."/>
            <person name="Wollam A."/>
            <person name="Pepin K.H."/>
            <person name="Johnson M."/>
            <person name="Bhonagiri V."/>
            <person name="Nash W.E."/>
            <person name="Warren W."/>
            <person name="Chinwalla A."/>
            <person name="Mardis E.R."/>
            <person name="Wilson R.K."/>
        </authorList>
    </citation>
    <scope>NUCLEOTIDE SEQUENCE [LARGE SCALE GENOMIC DNA]</scope>
    <source>
        <strain evidence="2">DSM 15176</strain>
    </source>
</reference>
<accession>D1PS27</accession>
<sequence>MKVVEVVKPRQTSTMDAGVKCMGSLAAFFSVRVKGGKGRKARKMPSTTMMTAVARKMVWKGRLARETGIRPSTICAYYNEFAERINLEHLDRICEALGCRVEDVLEYVPSLQKKTGQDLILEDHGNRKDPKK</sequence>
<evidence type="ECO:0000259" key="1">
    <source>
        <dbReference type="Pfam" id="PF13443"/>
    </source>
</evidence>
<comment type="caution">
    <text evidence="2">The sequence shown here is derived from an EMBL/GenBank/DDBJ whole genome shotgun (WGS) entry which is preliminary data.</text>
</comment>
<evidence type="ECO:0000313" key="3">
    <source>
        <dbReference type="Proteomes" id="UP000003438"/>
    </source>
</evidence>
<dbReference type="EMBL" id="ACBY02000068">
    <property type="protein sequence ID" value="EFB74556.1"/>
    <property type="molecule type" value="Genomic_DNA"/>
</dbReference>
<dbReference type="InterPro" id="IPR010982">
    <property type="entry name" value="Lambda_DNA-bd_dom_sf"/>
</dbReference>
<evidence type="ECO:0000313" key="2">
    <source>
        <dbReference type="EMBL" id="EFB74556.1"/>
    </source>
</evidence>
<dbReference type="eggNOG" id="COG3655">
    <property type="taxonomic scope" value="Bacteria"/>
</dbReference>
<dbReference type="Gene3D" id="1.10.260.40">
    <property type="entry name" value="lambda repressor-like DNA-binding domains"/>
    <property type="match status" value="1"/>
</dbReference>
<dbReference type="Proteomes" id="UP000003438">
    <property type="component" value="Unassembled WGS sequence"/>
</dbReference>
<proteinExistence type="predicted"/>
<protein>
    <recommendedName>
        <fullName evidence="1">HTH cro/C1-type domain-containing protein</fullName>
    </recommendedName>
</protein>
<dbReference type="HOGENOM" id="CLU_1916001_0_0_9"/>
<gene>
    <name evidence="2" type="ORF">SUBVAR_07211</name>
</gene>